<organism evidence="10 11">
    <name type="scientific">Holothuria leucospilota</name>
    <name type="common">Black long sea cucumber</name>
    <name type="synonym">Mertensiothuria leucospilota</name>
    <dbReference type="NCBI Taxonomy" id="206669"/>
    <lineage>
        <taxon>Eukaryota</taxon>
        <taxon>Metazoa</taxon>
        <taxon>Echinodermata</taxon>
        <taxon>Eleutherozoa</taxon>
        <taxon>Echinozoa</taxon>
        <taxon>Holothuroidea</taxon>
        <taxon>Aspidochirotacea</taxon>
        <taxon>Aspidochirotida</taxon>
        <taxon>Holothuriidae</taxon>
        <taxon>Holothuria</taxon>
    </lineage>
</organism>
<accession>A0A9Q1CGD9</accession>
<comment type="subcellular location">
    <subcellularLocation>
        <location evidence="1">Membrane</location>
        <topology evidence="1">Multi-pass membrane protein</topology>
    </subcellularLocation>
</comment>
<evidence type="ECO:0000256" key="4">
    <source>
        <dbReference type="ARBA" id="ARBA00022989"/>
    </source>
</evidence>
<dbReference type="InterPro" id="IPR020846">
    <property type="entry name" value="MFS_dom"/>
</dbReference>
<proteinExistence type="predicted"/>
<evidence type="ECO:0000256" key="3">
    <source>
        <dbReference type="ARBA" id="ARBA00022692"/>
    </source>
</evidence>
<feature type="transmembrane region" description="Helical" evidence="7">
    <location>
        <begin position="167"/>
        <end position="188"/>
    </location>
</feature>
<evidence type="ECO:0000256" key="5">
    <source>
        <dbReference type="ARBA" id="ARBA00023136"/>
    </source>
</evidence>
<dbReference type="OrthoDB" id="10262656at2759"/>
<feature type="signal peptide" evidence="8">
    <location>
        <begin position="1"/>
        <end position="25"/>
    </location>
</feature>
<dbReference type="SUPFAM" id="SSF103473">
    <property type="entry name" value="MFS general substrate transporter"/>
    <property type="match status" value="1"/>
</dbReference>
<dbReference type="Gene3D" id="1.20.1250.20">
    <property type="entry name" value="MFS general substrate transporter like domains"/>
    <property type="match status" value="1"/>
</dbReference>
<name>A0A9Q1CGD9_HOLLE</name>
<evidence type="ECO:0000256" key="1">
    <source>
        <dbReference type="ARBA" id="ARBA00004141"/>
    </source>
</evidence>
<feature type="region of interest" description="Disordered" evidence="6">
    <location>
        <begin position="199"/>
        <end position="219"/>
    </location>
</feature>
<feature type="transmembrane region" description="Helical" evidence="7">
    <location>
        <begin position="51"/>
        <end position="73"/>
    </location>
</feature>
<evidence type="ECO:0000256" key="2">
    <source>
        <dbReference type="ARBA" id="ARBA00022448"/>
    </source>
</evidence>
<feature type="transmembrane region" description="Helical" evidence="7">
    <location>
        <begin position="104"/>
        <end position="127"/>
    </location>
</feature>
<feature type="transmembrane region" description="Helical" evidence="7">
    <location>
        <begin position="80"/>
        <end position="98"/>
    </location>
</feature>
<feature type="compositionally biased region" description="Basic and acidic residues" evidence="6">
    <location>
        <begin position="204"/>
        <end position="219"/>
    </location>
</feature>
<evidence type="ECO:0000313" key="11">
    <source>
        <dbReference type="Proteomes" id="UP001152320"/>
    </source>
</evidence>
<evidence type="ECO:0000256" key="8">
    <source>
        <dbReference type="SAM" id="SignalP"/>
    </source>
</evidence>
<evidence type="ECO:0000256" key="7">
    <source>
        <dbReference type="SAM" id="Phobius"/>
    </source>
</evidence>
<feature type="chain" id="PRO_5040310885" evidence="8">
    <location>
        <begin position="26"/>
        <end position="219"/>
    </location>
</feature>
<keyword evidence="2" id="KW-0813">Transport</keyword>
<feature type="transmembrane region" description="Helical" evidence="7">
    <location>
        <begin position="139"/>
        <end position="161"/>
    </location>
</feature>
<sequence>MIILRRICSGVVYFGIVLLTAETLGERNACQGFRGNVDTCSDDCKPFNTESYMGMIIVAVAELPSVVLCIFLMDIIGRRALLIFASVSFSGCFSLLFFCIEPQIITTSILFASKFFSQIIYLVLFAYTPEIYPTSVRGLALGAGVAVTRIGTTLAPLNAQVLASHSVMASIAVITAAGVVSIVTSLLLPVETKGQQINTSVQDSRYKKHDDGNDKDPAR</sequence>
<keyword evidence="8" id="KW-0732">Signal</keyword>
<dbReference type="PANTHER" id="PTHR23511:SF5">
    <property type="entry name" value="MAJOR FACILITATOR-TYPE TRANSPORTER HXNZ-RELATED"/>
    <property type="match status" value="1"/>
</dbReference>
<evidence type="ECO:0000256" key="6">
    <source>
        <dbReference type="SAM" id="MobiDB-lite"/>
    </source>
</evidence>
<dbReference type="GO" id="GO:0016020">
    <property type="term" value="C:membrane"/>
    <property type="evidence" value="ECO:0007669"/>
    <property type="project" value="UniProtKB-SubCell"/>
</dbReference>
<keyword evidence="5 7" id="KW-0472">Membrane</keyword>
<dbReference type="InterPro" id="IPR011701">
    <property type="entry name" value="MFS"/>
</dbReference>
<dbReference type="AlphaFoldDB" id="A0A9Q1CGD9"/>
<dbReference type="EMBL" id="JAIZAY010000004">
    <property type="protein sequence ID" value="KAJ8043999.1"/>
    <property type="molecule type" value="Genomic_DNA"/>
</dbReference>
<dbReference type="InterPro" id="IPR036259">
    <property type="entry name" value="MFS_trans_sf"/>
</dbReference>
<dbReference type="Proteomes" id="UP001152320">
    <property type="component" value="Chromosome 4"/>
</dbReference>
<dbReference type="GO" id="GO:0022857">
    <property type="term" value="F:transmembrane transporter activity"/>
    <property type="evidence" value="ECO:0007669"/>
    <property type="project" value="InterPro"/>
</dbReference>
<gene>
    <name evidence="10" type="ORF">HOLleu_11333</name>
</gene>
<protein>
    <submittedName>
        <fullName evidence="10">Synaptic vesicle 2-related protein</fullName>
    </submittedName>
</protein>
<evidence type="ECO:0000259" key="9">
    <source>
        <dbReference type="PROSITE" id="PS50850"/>
    </source>
</evidence>
<evidence type="ECO:0000313" key="10">
    <source>
        <dbReference type="EMBL" id="KAJ8043999.1"/>
    </source>
</evidence>
<dbReference type="PROSITE" id="PS50850">
    <property type="entry name" value="MFS"/>
    <property type="match status" value="1"/>
</dbReference>
<dbReference type="Pfam" id="PF07690">
    <property type="entry name" value="MFS_1"/>
    <property type="match status" value="1"/>
</dbReference>
<dbReference type="PANTHER" id="PTHR23511">
    <property type="entry name" value="SYNAPTIC VESICLE GLYCOPROTEIN 2"/>
    <property type="match status" value="1"/>
</dbReference>
<keyword evidence="4 7" id="KW-1133">Transmembrane helix</keyword>
<feature type="domain" description="Major facilitator superfamily (MFS) profile" evidence="9">
    <location>
        <begin position="1"/>
        <end position="193"/>
    </location>
</feature>
<keyword evidence="11" id="KW-1185">Reference proteome</keyword>
<reference evidence="10" key="1">
    <citation type="submission" date="2021-10" db="EMBL/GenBank/DDBJ databases">
        <title>Tropical sea cucumber genome reveals ecological adaptation and Cuvierian tubules defense mechanism.</title>
        <authorList>
            <person name="Chen T."/>
        </authorList>
    </citation>
    <scope>NUCLEOTIDE SEQUENCE</scope>
    <source>
        <strain evidence="10">Nanhai2018</strain>
        <tissue evidence="10">Muscle</tissue>
    </source>
</reference>
<comment type="caution">
    <text evidence="10">The sequence shown here is derived from an EMBL/GenBank/DDBJ whole genome shotgun (WGS) entry which is preliminary data.</text>
</comment>
<keyword evidence="3 7" id="KW-0812">Transmembrane</keyword>